<evidence type="ECO:0000313" key="5">
    <source>
        <dbReference type="EMBL" id="HIS30851.1"/>
    </source>
</evidence>
<feature type="region of interest" description="Disordered" evidence="4">
    <location>
        <begin position="107"/>
        <end position="139"/>
    </location>
</feature>
<dbReference type="InterPro" id="IPR000424">
    <property type="entry name" value="Primosome_PriB/ssb"/>
</dbReference>
<name>A0A9D1ESD0_9FIRM</name>
<reference evidence="5" key="1">
    <citation type="submission" date="2020-10" db="EMBL/GenBank/DDBJ databases">
        <authorList>
            <person name="Gilroy R."/>
        </authorList>
    </citation>
    <scope>NUCLEOTIDE SEQUENCE</scope>
    <source>
        <strain evidence="5">CHK190-19873</strain>
    </source>
</reference>
<reference evidence="5" key="2">
    <citation type="journal article" date="2021" name="PeerJ">
        <title>Extensive microbial diversity within the chicken gut microbiome revealed by metagenomics and culture.</title>
        <authorList>
            <person name="Gilroy R."/>
            <person name="Ravi A."/>
            <person name="Getino M."/>
            <person name="Pursley I."/>
            <person name="Horton D.L."/>
            <person name="Alikhan N.F."/>
            <person name="Baker D."/>
            <person name="Gharbi K."/>
            <person name="Hall N."/>
            <person name="Watson M."/>
            <person name="Adriaenssens E.M."/>
            <person name="Foster-Nyarko E."/>
            <person name="Jarju S."/>
            <person name="Secka A."/>
            <person name="Antonio M."/>
            <person name="Oren A."/>
            <person name="Chaudhuri R.R."/>
            <person name="La Ragione R."/>
            <person name="Hildebrand F."/>
            <person name="Pallen M.J."/>
        </authorList>
    </citation>
    <scope>NUCLEOTIDE SEQUENCE</scope>
    <source>
        <strain evidence="5">CHK190-19873</strain>
    </source>
</reference>
<dbReference type="CDD" id="cd04496">
    <property type="entry name" value="SSB_OBF"/>
    <property type="match status" value="1"/>
</dbReference>
<comment type="subunit">
    <text evidence="2">Homotetramer.</text>
</comment>
<dbReference type="HAMAP" id="MF_00984">
    <property type="entry name" value="SSB"/>
    <property type="match status" value="1"/>
</dbReference>
<dbReference type="InterPro" id="IPR012340">
    <property type="entry name" value="NA-bd_OB-fold"/>
</dbReference>
<evidence type="ECO:0000256" key="2">
    <source>
        <dbReference type="HAMAP-Rule" id="MF_00984"/>
    </source>
</evidence>
<dbReference type="AlphaFoldDB" id="A0A9D1ESD0"/>
<comment type="caution">
    <text evidence="2">Lacks conserved residue(s) required for the propagation of feature annotation.</text>
</comment>
<evidence type="ECO:0000256" key="1">
    <source>
        <dbReference type="ARBA" id="ARBA00023125"/>
    </source>
</evidence>
<evidence type="ECO:0000313" key="6">
    <source>
        <dbReference type="Proteomes" id="UP000823935"/>
    </source>
</evidence>
<protein>
    <recommendedName>
        <fullName evidence="2 3">Single-stranded DNA-binding protein</fullName>
        <shortName evidence="2">SSB</shortName>
    </recommendedName>
</protein>
<keyword evidence="1 2" id="KW-0238">DNA-binding</keyword>
<dbReference type="Pfam" id="PF00436">
    <property type="entry name" value="SSB"/>
    <property type="match status" value="1"/>
</dbReference>
<dbReference type="SUPFAM" id="SSF50249">
    <property type="entry name" value="Nucleic acid-binding proteins"/>
    <property type="match status" value="1"/>
</dbReference>
<proteinExistence type="inferred from homology"/>
<dbReference type="Proteomes" id="UP000823935">
    <property type="component" value="Unassembled WGS sequence"/>
</dbReference>
<dbReference type="PANTHER" id="PTHR10302">
    <property type="entry name" value="SINGLE-STRANDED DNA-BINDING PROTEIN"/>
    <property type="match status" value="1"/>
</dbReference>
<organism evidence="5 6">
    <name type="scientific">Candidatus Limivivens intestinipullorum</name>
    <dbReference type="NCBI Taxonomy" id="2840858"/>
    <lineage>
        <taxon>Bacteria</taxon>
        <taxon>Bacillati</taxon>
        <taxon>Bacillota</taxon>
        <taxon>Clostridia</taxon>
        <taxon>Lachnospirales</taxon>
        <taxon>Lachnospiraceae</taxon>
        <taxon>Lachnospiraceae incertae sedis</taxon>
        <taxon>Candidatus Limivivens</taxon>
    </lineage>
</organism>
<dbReference type="GO" id="GO:0006260">
    <property type="term" value="P:DNA replication"/>
    <property type="evidence" value="ECO:0007669"/>
    <property type="project" value="InterPro"/>
</dbReference>
<dbReference type="PIRSF" id="PIRSF002070">
    <property type="entry name" value="SSB"/>
    <property type="match status" value="1"/>
</dbReference>
<dbReference type="GO" id="GO:0009295">
    <property type="term" value="C:nucleoid"/>
    <property type="evidence" value="ECO:0007669"/>
    <property type="project" value="TreeGrafter"/>
</dbReference>
<dbReference type="PANTHER" id="PTHR10302:SF27">
    <property type="entry name" value="SINGLE-STRANDED DNA-BINDING PROTEIN"/>
    <property type="match status" value="1"/>
</dbReference>
<dbReference type="GO" id="GO:0003697">
    <property type="term" value="F:single-stranded DNA binding"/>
    <property type="evidence" value="ECO:0007669"/>
    <property type="project" value="UniProtKB-UniRule"/>
</dbReference>
<dbReference type="EMBL" id="DVIQ01000024">
    <property type="protein sequence ID" value="HIS30851.1"/>
    <property type="molecule type" value="Genomic_DNA"/>
</dbReference>
<comment type="caution">
    <text evidence="5">The sequence shown here is derived from an EMBL/GenBank/DDBJ whole genome shotgun (WGS) entry which is preliminary data.</text>
</comment>
<dbReference type="Gene3D" id="2.40.50.140">
    <property type="entry name" value="Nucleic acid-binding proteins"/>
    <property type="match status" value="1"/>
</dbReference>
<evidence type="ECO:0000256" key="4">
    <source>
        <dbReference type="SAM" id="MobiDB-lite"/>
    </source>
</evidence>
<dbReference type="NCBIfam" id="TIGR00621">
    <property type="entry name" value="ssb"/>
    <property type="match status" value="1"/>
</dbReference>
<sequence length="139" mass="15219">MNKVILTGRLTRDPEIRYSGGESTIAVARYTLAVARLDRSHENGETDFFPCVAFGKNAEVAERYFSKGMKIVVAGHLRSGSYTNKDGYKVYTTDIVVENQEFMGSLGQKNSAEEATGMPEAAPGGWSDIPGDMEDLPFN</sequence>
<evidence type="ECO:0000256" key="3">
    <source>
        <dbReference type="PIRNR" id="PIRNR002070"/>
    </source>
</evidence>
<dbReference type="PROSITE" id="PS50935">
    <property type="entry name" value="SSB"/>
    <property type="match status" value="1"/>
</dbReference>
<dbReference type="InterPro" id="IPR011344">
    <property type="entry name" value="ssDNA-bd"/>
</dbReference>
<gene>
    <name evidence="5" type="ORF">IAB44_04770</name>
</gene>
<accession>A0A9D1ESD0</accession>